<dbReference type="Proteomes" id="UP000824540">
    <property type="component" value="Unassembled WGS sequence"/>
</dbReference>
<dbReference type="Gene3D" id="1.20.930.40">
    <property type="entry name" value="Transferrin receptor-like, dimerisation domain"/>
    <property type="match status" value="1"/>
</dbReference>
<dbReference type="Gene3D" id="3.40.630.10">
    <property type="entry name" value="Zn peptidases"/>
    <property type="match status" value="2"/>
</dbReference>
<dbReference type="EMBL" id="JAFBMS010000023">
    <property type="protein sequence ID" value="KAG9343529.1"/>
    <property type="molecule type" value="Genomic_DNA"/>
</dbReference>
<keyword evidence="2" id="KW-0675">Receptor</keyword>
<dbReference type="PANTHER" id="PTHR10404:SF26">
    <property type="entry name" value="TRANSFERRIN RECEPTOR PROTEIN 1"/>
    <property type="match status" value="1"/>
</dbReference>
<comment type="subunit">
    <text evidence="2">Homodimer; disulfide-linked.</text>
</comment>
<comment type="PTM">
    <text evidence="2">Stearoylated.</text>
</comment>
<organism evidence="6 7">
    <name type="scientific">Albula glossodonta</name>
    <name type="common">roundjaw bonefish</name>
    <dbReference type="NCBI Taxonomy" id="121402"/>
    <lineage>
        <taxon>Eukaryota</taxon>
        <taxon>Metazoa</taxon>
        <taxon>Chordata</taxon>
        <taxon>Craniata</taxon>
        <taxon>Vertebrata</taxon>
        <taxon>Euteleostomi</taxon>
        <taxon>Actinopterygii</taxon>
        <taxon>Neopterygii</taxon>
        <taxon>Teleostei</taxon>
        <taxon>Albuliformes</taxon>
        <taxon>Albulidae</taxon>
        <taxon>Albula</taxon>
    </lineage>
</organism>
<keyword evidence="2" id="KW-0472">Membrane</keyword>
<dbReference type="GO" id="GO:0033572">
    <property type="term" value="P:transferrin transport"/>
    <property type="evidence" value="ECO:0007669"/>
    <property type="project" value="UniProtKB-UniRule"/>
</dbReference>
<dbReference type="GO" id="GO:0006879">
    <property type="term" value="P:intracellular iron ion homeostasis"/>
    <property type="evidence" value="ECO:0007669"/>
    <property type="project" value="UniProtKB-UniRule"/>
</dbReference>
<accession>A0A8T2NTI9</accession>
<proteinExistence type="inferred from homology"/>
<feature type="region of interest" description="Disordered" evidence="3">
    <location>
        <begin position="445"/>
        <end position="468"/>
    </location>
</feature>
<comment type="similarity">
    <text evidence="1 2">Belongs to the peptidase M28 family. M28B subfamily.</text>
</comment>
<dbReference type="OrthoDB" id="5841748at2759"/>
<dbReference type="InterPro" id="IPR003137">
    <property type="entry name" value="PA_domain"/>
</dbReference>
<dbReference type="PANTHER" id="PTHR10404">
    <property type="entry name" value="N-ACETYLATED-ALPHA-LINKED ACIDIC DIPEPTIDASE"/>
    <property type="match status" value="1"/>
</dbReference>
<feature type="domain" description="PA" evidence="4">
    <location>
        <begin position="25"/>
        <end position="89"/>
    </location>
</feature>
<evidence type="ECO:0000256" key="1">
    <source>
        <dbReference type="ARBA" id="ARBA00005634"/>
    </source>
</evidence>
<dbReference type="GO" id="GO:0042470">
    <property type="term" value="C:melanosome"/>
    <property type="evidence" value="ECO:0007669"/>
    <property type="project" value="UniProtKB-SubCell"/>
</dbReference>
<dbReference type="SUPFAM" id="SSF47672">
    <property type="entry name" value="Transferrin receptor-like dimerisation domain"/>
    <property type="match status" value="1"/>
</dbReference>
<evidence type="ECO:0000256" key="2">
    <source>
        <dbReference type="RuleBase" id="RU367157"/>
    </source>
</evidence>
<keyword evidence="2" id="KW-0325">Glycoprotein</keyword>
<comment type="caution">
    <text evidence="6">The sequence shown here is derived from an EMBL/GenBank/DDBJ whole genome shotgun (WGS) entry which is preliminary data.</text>
</comment>
<dbReference type="GO" id="GO:0031623">
    <property type="term" value="P:receptor internalization"/>
    <property type="evidence" value="ECO:0007669"/>
    <property type="project" value="UniProtKB-UniRule"/>
</dbReference>
<keyword evidence="2" id="KW-0449">Lipoprotein</keyword>
<dbReference type="AlphaFoldDB" id="A0A8T2NTI9"/>
<keyword evidence="2" id="KW-0564">Palmitate</keyword>
<evidence type="ECO:0000256" key="3">
    <source>
        <dbReference type="SAM" id="MobiDB-lite"/>
    </source>
</evidence>
<keyword evidence="2" id="KW-0254">Endocytosis</keyword>
<dbReference type="GO" id="GO:0009897">
    <property type="term" value="C:external side of plasma membrane"/>
    <property type="evidence" value="ECO:0007669"/>
    <property type="project" value="TreeGrafter"/>
</dbReference>
<comment type="function">
    <text evidence="2">Cellular uptake of iron occurs via receptor-mediated endocytosis of ligand-occupied transferrin receptor into specialized endosomes. Endosomal acidification leads to iron release. The apotransferrin-receptor complex is then recycled to the cell surface with a return to neutral pH and the concomitant loss of affinity of apotransferrin for its receptor. Transferrin receptor is necessary for development of erythrocytes and the nervous system. Acts as a lipid sensor that regulates mitochondrial fusion by regulating activation of the JNK pathway.</text>
</comment>
<feature type="domain" description="Peptidase M28" evidence="5">
    <location>
        <begin position="185"/>
        <end position="270"/>
    </location>
</feature>
<dbReference type="InterPro" id="IPR046450">
    <property type="entry name" value="PA_dom_sf"/>
</dbReference>
<keyword evidence="2" id="KW-1003">Cell membrane</keyword>
<dbReference type="InterPro" id="IPR007484">
    <property type="entry name" value="Peptidase_M28"/>
</dbReference>
<evidence type="ECO:0000313" key="7">
    <source>
        <dbReference type="Proteomes" id="UP000824540"/>
    </source>
</evidence>
<sequence>MLPPKSTISFLKCDPTPTVGSQGRLTYAHYGRLEDFQTAVELGARVNGSVVLLRAGTISFAEKVANAAKLEASAVLIYPDPAEYSFETNAELFGHVHFGSGDPYTPGFPSFNHTQFPPAQSSGLPGIPAQTISASMATELFRKMGRNNAPSFWKGNLGVSYRLGGDDGVVKVEVNNVLAEKKINNVFGVLKGFMDPDRYVVIGAQRDAWGAGFAKSTVGTSLLVELARVMSEMVKSEKFIPRRSIIFASWSAGEYGSVGATEWLEVNSPTNPSSTLYAQVAGPNWEESVMVPMQMDDAAYPFLAFSGIPSVSFRFTSRTGSYPYFGTLLDTRPKLNSATGQRTAKVAVAAAQVAGQMAMKLVHDHLLQLDVARYSSRIRKDVVQMNRLLYSLKQAKLLPETLTMQWLMSALGSYSRASRALTSTIENTDLTDMEACRNLNDRIMRVTPPRPRSNNLTPAASLHSLKNQSPESDVDAFRNQFALATWTIQGCANALAGNVWELDNEI</sequence>
<evidence type="ECO:0000313" key="6">
    <source>
        <dbReference type="EMBL" id="KAG9343529.1"/>
    </source>
</evidence>
<dbReference type="GO" id="GO:0004998">
    <property type="term" value="F:transferrin receptor activity"/>
    <property type="evidence" value="ECO:0007669"/>
    <property type="project" value="UniProtKB-UniRule"/>
</dbReference>
<feature type="compositionally biased region" description="Polar residues" evidence="3">
    <location>
        <begin position="452"/>
        <end position="468"/>
    </location>
</feature>
<dbReference type="SUPFAM" id="SSF53187">
    <property type="entry name" value="Zn-dependent exopeptidases"/>
    <property type="match status" value="1"/>
</dbReference>
<evidence type="ECO:0000259" key="4">
    <source>
        <dbReference type="Pfam" id="PF02225"/>
    </source>
</evidence>
<protein>
    <recommendedName>
        <fullName evidence="2">Transferrin receptor protein 1</fullName>
    </recommendedName>
</protein>
<keyword evidence="7" id="KW-1185">Reference proteome</keyword>
<dbReference type="SUPFAM" id="SSF52025">
    <property type="entry name" value="PA domain"/>
    <property type="match status" value="1"/>
</dbReference>
<comment type="subcellular location">
    <subcellularLocation>
        <location evidence="2">Cell membrane</location>
        <topology evidence="2">Single-pass type II membrane protein</topology>
    </subcellularLocation>
    <subcellularLocation>
        <location evidence="2">Melanosome</location>
    </subcellularLocation>
</comment>
<gene>
    <name evidence="6" type="ORF">JZ751_013695</name>
</gene>
<name>A0A8T2NTI9_9TELE</name>
<reference evidence="6" key="1">
    <citation type="thesis" date="2021" institute="BYU ScholarsArchive" country="Provo, UT, USA">
        <title>Applications of and Algorithms for Genome Assembly and Genomic Analyses with an Emphasis on Marine Teleosts.</title>
        <authorList>
            <person name="Pickett B.D."/>
        </authorList>
    </citation>
    <scope>NUCLEOTIDE SEQUENCE</scope>
    <source>
        <strain evidence="6">HI-2016</strain>
    </source>
</reference>
<dbReference type="InterPro" id="IPR036757">
    <property type="entry name" value="TFR-like_dimer_dom_sf"/>
</dbReference>
<evidence type="ECO:0000259" key="5">
    <source>
        <dbReference type="Pfam" id="PF04389"/>
    </source>
</evidence>
<dbReference type="Pfam" id="PF02225">
    <property type="entry name" value="PA"/>
    <property type="match status" value="1"/>
</dbReference>
<dbReference type="Gene3D" id="3.50.30.30">
    <property type="match status" value="1"/>
</dbReference>
<dbReference type="InterPro" id="IPR039373">
    <property type="entry name" value="Peptidase_M28B"/>
</dbReference>
<dbReference type="Pfam" id="PF04389">
    <property type="entry name" value="Peptidase_M28"/>
    <property type="match status" value="1"/>
</dbReference>
<dbReference type="FunFam" id="3.40.630.10:FF:000101">
    <property type="entry name" value="N-acetylated alpha-linked acidic dipeptidase like 1"/>
    <property type="match status" value="1"/>
</dbReference>